<organism evidence="1">
    <name type="scientific">Loa loa</name>
    <name type="common">Eye worm</name>
    <name type="synonym">Filaria loa</name>
    <dbReference type="NCBI Taxonomy" id="7209"/>
    <lineage>
        <taxon>Eukaryota</taxon>
        <taxon>Metazoa</taxon>
        <taxon>Ecdysozoa</taxon>
        <taxon>Nematoda</taxon>
        <taxon>Chromadorea</taxon>
        <taxon>Rhabditida</taxon>
        <taxon>Spirurina</taxon>
        <taxon>Spiruromorpha</taxon>
        <taxon>Filarioidea</taxon>
        <taxon>Onchocercidae</taxon>
        <taxon>Loa</taxon>
    </lineage>
</organism>
<dbReference type="KEGG" id="loa:LOAG_07448"/>
<dbReference type="EMBL" id="JH712101">
    <property type="protein sequence ID" value="EFO21037.1"/>
    <property type="molecule type" value="Genomic_DNA"/>
</dbReference>
<reference evidence="1" key="1">
    <citation type="submission" date="2012-04" db="EMBL/GenBank/DDBJ databases">
        <title>The Genome Sequence of Loa loa.</title>
        <authorList>
            <consortium name="The Broad Institute Genome Sequencing Platform"/>
            <consortium name="Broad Institute Genome Sequencing Center for Infectious Disease"/>
            <person name="Nutman T.B."/>
            <person name="Fink D.L."/>
            <person name="Russ C."/>
            <person name="Young S."/>
            <person name="Zeng Q."/>
            <person name="Gargeya S."/>
            <person name="Alvarado L."/>
            <person name="Berlin A."/>
            <person name="Chapman S.B."/>
            <person name="Chen Z."/>
            <person name="Freedman E."/>
            <person name="Gellesch M."/>
            <person name="Goldberg J."/>
            <person name="Griggs A."/>
            <person name="Gujja S."/>
            <person name="Heilman E.R."/>
            <person name="Heiman D."/>
            <person name="Howarth C."/>
            <person name="Mehta T."/>
            <person name="Neiman D."/>
            <person name="Pearson M."/>
            <person name="Roberts A."/>
            <person name="Saif S."/>
            <person name="Shea T."/>
            <person name="Shenoy N."/>
            <person name="Sisk P."/>
            <person name="Stolte C."/>
            <person name="Sykes S."/>
            <person name="White J."/>
            <person name="Yandava C."/>
            <person name="Haas B."/>
            <person name="Henn M.R."/>
            <person name="Nusbaum C."/>
            <person name="Birren B."/>
        </authorList>
    </citation>
    <scope>NUCLEOTIDE SEQUENCE [LARGE SCALE GENOMIC DNA]</scope>
</reference>
<proteinExistence type="predicted"/>
<name>A0A1S0TVQ2_LOALO</name>
<dbReference type="RefSeq" id="XP_003143029.1">
    <property type="nucleotide sequence ID" value="XM_003142981.1"/>
</dbReference>
<dbReference type="InParanoid" id="A0A1S0TVQ2"/>
<evidence type="ECO:0000313" key="1">
    <source>
        <dbReference type="EMBL" id="EFO21037.1"/>
    </source>
</evidence>
<sequence>MILGKKLSYRVSAKTNHLLKIGRSDIFREGLIISSLLKIKPNSVLSQLQAVPVPAFPITHQAL</sequence>
<feature type="non-terminal residue" evidence="1">
    <location>
        <position position="63"/>
    </location>
</feature>
<dbReference type="AlphaFoldDB" id="A0A1S0TVQ2"/>
<protein>
    <submittedName>
        <fullName evidence="1">Uncharacterized protein</fullName>
    </submittedName>
</protein>
<gene>
    <name evidence="1" type="ORF">LOAG_07448</name>
</gene>
<accession>A0A1S0TVQ2</accession>
<dbReference type="GeneID" id="9944870"/>
<dbReference type="CTD" id="9944870"/>